<dbReference type="EMBL" id="LR031571">
    <property type="protein sequence ID" value="VDC76287.1"/>
    <property type="molecule type" value="Genomic_DNA"/>
</dbReference>
<sequence>TVSLPLPNNIDDVYEWSAGDSSLRCFRSSSTWEILRPRQEEVDWCDVVWFKGAVPKHSFTMWVTNYDRLPTRDRLASWGLLVTTDCPFCSKCLETRDHLFLRCEYSRQVWREIFVRCHPPLSPLSDWSELLSWIRAAASTKLKLLRKLATQTIIFHLWKQRNNLTHNQISLSAVAVYHGIDREMRTIISARKQRKHFCSLMVMWLR</sequence>
<feature type="domain" description="Reverse transcriptase zinc-binding" evidence="1">
    <location>
        <begin position="26"/>
        <end position="110"/>
    </location>
</feature>
<dbReference type="Pfam" id="PF13966">
    <property type="entry name" value="zf-RVT"/>
    <property type="match status" value="1"/>
</dbReference>
<dbReference type="Proteomes" id="UP000694005">
    <property type="component" value="Chromosome A03"/>
</dbReference>
<dbReference type="AlphaFoldDB" id="A0A3P5Z8F2"/>
<feature type="non-terminal residue" evidence="3">
    <location>
        <position position="1"/>
    </location>
</feature>
<reference evidence="3" key="1">
    <citation type="submission" date="2018-11" db="EMBL/GenBank/DDBJ databases">
        <authorList>
            <consortium name="Genoscope - CEA"/>
            <person name="William W."/>
        </authorList>
    </citation>
    <scope>NUCLEOTIDE SEQUENCE</scope>
</reference>
<accession>A0A3P5Z8F2</accession>
<dbReference type="Gramene" id="A03p69970.2_BraZ1">
    <property type="protein sequence ID" value="A03p69970.2_BraZ1.CDS.1"/>
    <property type="gene ID" value="A03g69970.2_BraZ1"/>
</dbReference>
<evidence type="ECO:0000259" key="1">
    <source>
        <dbReference type="Pfam" id="PF13966"/>
    </source>
</evidence>
<evidence type="ECO:0000313" key="2">
    <source>
        <dbReference type="EMBL" id="CAG7885654.1"/>
    </source>
</evidence>
<dbReference type="PANTHER" id="PTHR33116">
    <property type="entry name" value="REVERSE TRANSCRIPTASE ZINC-BINDING DOMAIN-CONTAINING PROTEIN-RELATED-RELATED"/>
    <property type="match status" value="1"/>
</dbReference>
<evidence type="ECO:0000313" key="3">
    <source>
        <dbReference type="EMBL" id="VDC76287.1"/>
    </source>
</evidence>
<dbReference type="InterPro" id="IPR026960">
    <property type="entry name" value="RVT-Znf"/>
</dbReference>
<organism evidence="3">
    <name type="scientific">Brassica campestris</name>
    <name type="common">Field mustard</name>
    <dbReference type="NCBI Taxonomy" id="3711"/>
    <lineage>
        <taxon>Eukaryota</taxon>
        <taxon>Viridiplantae</taxon>
        <taxon>Streptophyta</taxon>
        <taxon>Embryophyta</taxon>
        <taxon>Tracheophyta</taxon>
        <taxon>Spermatophyta</taxon>
        <taxon>Magnoliopsida</taxon>
        <taxon>eudicotyledons</taxon>
        <taxon>Gunneridae</taxon>
        <taxon>Pentapetalae</taxon>
        <taxon>rosids</taxon>
        <taxon>malvids</taxon>
        <taxon>Brassicales</taxon>
        <taxon>Brassicaceae</taxon>
        <taxon>Brassiceae</taxon>
        <taxon>Brassica</taxon>
    </lineage>
</organism>
<protein>
    <recommendedName>
        <fullName evidence="1">Reverse transcriptase zinc-binding domain-containing protein</fullName>
    </recommendedName>
</protein>
<gene>
    <name evidence="3" type="ORF">BRAA01T02789Z</name>
    <name evidence="2" type="ORF">BRAPAZ1V2_A03P69970.2</name>
</gene>
<proteinExistence type="predicted"/>
<name>A0A3P5Z8F2_BRACM</name>
<dbReference type="EMBL" id="LS974619">
    <property type="protein sequence ID" value="CAG7885654.1"/>
    <property type="molecule type" value="Genomic_DNA"/>
</dbReference>
<dbReference type="PANTHER" id="PTHR33116:SF84">
    <property type="entry name" value="RNA-DIRECTED DNA POLYMERASE"/>
    <property type="match status" value="1"/>
</dbReference>